<evidence type="ECO:0000313" key="3">
    <source>
        <dbReference type="Proteomes" id="UP000307380"/>
    </source>
</evidence>
<keyword evidence="1" id="KW-0812">Transmembrane</keyword>
<name>A0A4S4FV21_9MICO</name>
<evidence type="ECO:0000256" key="1">
    <source>
        <dbReference type="SAM" id="Phobius"/>
    </source>
</evidence>
<evidence type="ECO:0000313" key="2">
    <source>
        <dbReference type="EMBL" id="THG34334.1"/>
    </source>
</evidence>
<keyword evidence="3" id="KW-1185">Reference proteome</keyword>
<keyword evidence="1" id="KW-0472">Membrane</keyword>
<dbReference type="Proteomes" id="UP000307380">
    <property type="component" value="Unassembled WGS sequence"/>
</dbReference>
<dbReference type="OrthoDB" id="10010452at2"/>
<feature type="transmembrane region" description="Helical" evidence="1">
    <location>
        <begin position="97"/>
        <end position="118"/>
    </location>
</feature>
<dbReference type="AlphaFoldDB" id="A0A4S4FV21"/>
<reference evidence="2 3" key="1">
    <citation type="submission" date="2019-04" db="EMBL/GenBank/DDBJ databases">
        <authorList>
            <person name="Jiang L."/>
        </authorList>
    </citation>
    <scope>NUCLEOTIDE SEQUENCE [LARGE SCALE GENOMIC DNA]</scope>
    <source>
        <strain evidence="2 3">YIM 131861</strain>
    </source>
</reference>
<keyword evidence="1" id="KW-1133">Transmembrane helix</keyword>
<protein>
    <submittedName>
        <fullName evidence="2">Uncharacterized protein</fullName>
    </submittedName>
</protein>
<gene>
    <name evidence="2" type="ORF">E6C70_08615</name>
</gene>
<organism evidence="2 3">
    <name type="scientific">Orlajensenia flava</name>
    <dbReference type="NCBI Taxonomy" id="2565934"/>
    <lineage>
        <taxon>Bacteria</taxon>
        <taxon>Bacillati</taxon>
        <taxon>Actinomycetota</taxon>
        <taxon>Actinomycetes</taxon>
        <taxon>Micrococcales</taxon>
        <taxon>Microbacteriaceae</taxon>
        <taxon>Orlajensenia</taxon>
    </lineage>
</organism>
<feature type="transmembrane region" description="Helical" evidence="1">
    <location>
        <begin position="43"/>
        <end position="67"/>
    </location>
</feature>
<comment type="caution">
    <text evidence="2">The sequence shown here is derived from an EMBL/GenBank/DDBJ whole genome shotgun (WGS) entry which is preliminary data.</text>
</comment>
<dbReference type="EMBL" id="SSSN01000005">
    <property type="protein sequence ID" value="THG34334.1"/>
    <property type="molecule type" value="Genomic_DNA"/>
</dbReference>
<sequence length="155" mass="16416">MTRRRYDRVTHGMTSVPIRPSPVRANAAGARQGKPLASGQRIFWAYTLHVLGAILGACAGGLALWLVPRDIASRDWLIDAGDDYGATVSMAWDAGGLIVLVMASAIGVLIAALGLPVLRGHHRNPLGYVLIGLALVGLMAAVAGYCVMENERGWT</sequence>
<accession>A0A4S4FV21</accession>
<proteinExistence type="predicted"/>
<dbReference type="RefSeq" id="WP_136424132.1">
    <property type="nucleotide sequence ID" value="NZ_SSSN01000005.1"/>
</dbReference>
<feature type="transmembrane region" description="Helical" evidence="1">
    <location>
        <begin position="125"/>
        <end position="145"/>
    </location>
</feature>